<sequence>MSQQHLFSHKQLGKLELLIDKYKRQWKDIKNNTNVVDKSSRIKLHWNDLIYNDTKKQQQNYPNIVLDAKDKSNLRYFLAFTRNLRYKTSFNDIRSFENIIDLITYFLLINPQILSQDIALFEDNKTQLSFDTLLIDPSSNESIWYLIQISIDTFKSQFNVISDIEKKYSNFFKLIDTLTLNWLQIGADIYGVSLEKKLNSVFHKSIMNTYSKLMDYISLAETNNEDSDKLEEYEFSIENFINDLIEEAIYLHIILNNYNIGPDDNIIRQHFRIVFYLFDGLTDYLSVYDENVEEKIIESDESYLTNVNDLWFLLGYFVNLLEKYVFPKENTHFEIDTLMFGLDFINTNLELINNVYLSTTYKDLNNGFQNTLADVLTNFFENINSLNCELIYVFNKCLEIKKFSRLSSNKLNQFNENLSLILKKISYSDSERQTHVNTNGEIHFIRSLQKANPNSTVLYDSSFFNDKDNIFEFFNTKIKDPSLDTKDLIMIINIISSMNCEFTTGNICLKCDISDNYYQYQLKKIAHKRQQIKNSFREDTLKIIYSALKTHTKKTMTDELVQESLLSAILKYLNHCNKSDILNNICGLSNLNDHFDDEKINNNIKLWNLIQLCFQSTVVHLKEMASNIMALLVSTDLSNNNKVTKFIFVFLEGSHESFSIAAIMDTLAKITLTTDPSTPLKNLLLLKHLDFIQEASPIIKSDLAWCNITYISKIIDDFETPYQLLLPVIPTILNADALKLDKNPMAIQKLAILTGRPFNEFLSRFLNYIIPSDIITYYQKDLIQKVADYMGCTKKEILNRSRLISKMIAHIIIQGNCFNAKKIMRVLKNTSPDFGSNFCTVMNYYETVSEILQYYSNSIDLLDIKQEMNEDLAFSNQLNIVKSFYYCSLIENEFDLSSEKSSLSNIDSQFEKISNLQSFKSWPVLQQKAFFRYFENAFIGIIHSFITILCETSVTNTSFDKLRAIDGITIIIIISKKENLISCLPQIVMGLRTGLDLPETRHKSLKAWFFMAGKLGASELESVIDIPISFIQKEWKYLPQMTQDLFLKFIGFVLKHDRELSPWSTLNLVKDTAIDFVEKFSKRFVNYRAKNDWIHQLQIVNNQFQQVVVKNDKYVIMRNLLILEDILIYATKQSQLKEYSKDILLQDLLVNLLETAYKFQNWDFNINVKATECVSYITILDPPLFNFQLRNRNKSSVNQIYDLYELANQRLFMKRLIKYILIPVFWQVKNPTYQSYISFVIQEFLRECGWSVAHEVVSIENSDQIQHELKQNFTDLERRIIEPMRSSEFIIRSNFASYEPKKYPIYRKTMNYNIWLNVLTSDLIRRLNQQTQDSGTFIFLKYLQLGKCSEEVIFFETILPYVLVQVILYGSDSLLKDWETELDVVFKVNLTSLNKHQIE</sequence>
<dbReference type="InterPro" id="IPR012993">
    <property type="entry name" value="UME"/>
</dbReference>
<evidence type="ECO:0000256" key="1">
    <source>
        <dbReference type="ARBA" id="ARBA00012513"/>
    </source>
</evidence>
<keyword evidence="5" id="KW-1185">Reference proteome</keyword>
<reference evidence="5" key="1">
    <citation type="journal article" date="2016" name="Proc. Natl. Acad. Sci. U.S.A.">
        <title>Comparative genomics of biotechnologically important yeasts.</title>
        <authorList>
            <person name="Riley R."/>
            <person name="Haridas S."/>
            <person name="Wolfe K.H."/>
            <person name="Lopes M.R."/>
            <person name="Hittinger C.T."/>
            <person name="Goeker M."/>
            <person name="Salamov A.A."/>
            <person name="Wisecaver J.H."/>
            <person name="Long T.M."/>
            <person name="Calvey C.H."/>
            <person name="Aerts A.L."/>
            <person name="Barry K.W."/>
            <person name="Choi C."/>
            <person name="Clum A."/>
            <person name="Coughlan A.Y."/>
            <person name="Deshpande S."/>
            <person name="Douglass A.P."/>
            <person name="Hanson S.J."/>
            <person name="Klenk H.-P."/>
            <person name="LaButti K.M."/>
            <person name="Lapidus A."/>
            <person name="Lindquist E.A."/>
            <person name="Lipzen A.M."/>
            <person name="Meier-Kolthoff J.P."/>
            <person name="Ohm R.A."/>
            <person name="Otillar R.P."/>
            <person name="Pangilinan J.L."/>
            <person name="Peng Y."/>
            <person name="Rokas A."/>
            <person name="Rosa C.A."/>
            <person name="Scheuner C."/>
            <person name="Sibirny A.A."/>
            <person name="Slot J.C."/>
            <person name="Stielow J.B."/>
            <person name="Sun H."/>
            <person name="Kurtzman C.P."/>
            <person name="Blackwell M."/>
            <person name="Grigoriev I.V."/>
            <person name="Jeffries T.W."/>
        </authorList>
    </citation>
    <scope>NUCLEOTIDE SEQUENCE [LARGE SCALE GENOMIC DNA]</scope>
    <source>
        <strain evidence="5">NRRL Y-1626</strain>
    </source>
</reference>
<feature type="non-terminal residue" evidence="4">
    <location>
        <position position="1399"/>
    </location>
</feature>
<dbReference type="GO" id="GO:0004674">
    <property type="term" value="F:protein serine/threonine kinase activity"/>
    <property type="evidence" value="ECO:0007669"/>
    <property type="project" value="UniProtKB-EC"/>
</dbReference>
<dbReference type="OrthoDB" id="381190at2759"/>
<dbReference type="EC" id="2.7.11.1" evidence="1"/>
<comment type="caution">
    <text evidence="4">The sequence shown here is derived from an EMBL/GenBank/DDBJ whole genome shotgun (WGS) entry which is preliminary data.</text>
</comment>
<evidence type="ECO:0000256" key="2">
    <source>
        <dbReference type="ARBA" id="ARBA00022777"/>
    </source>
</evidence>
<proteinExistence type="predicted"/>
<dbReference type="Pfam" id="PF25030">
    <property type="entry name" value="M-HEAT_ATR"/>
    <property type="match status" value="1"/>
</dbReference>
<gene>
    <name evidence="4" type="ORF">HANVADRAFT_8169</name>
</gene>
<keyword evidence="2" id="KW-0418">Kinase</keyword>
<protein>
    <recommendedName>
        <fullName evidence="1">non-specific serine/threonine protein kinase</fullName>
        <ecNumber evidence="1">2.7.11.1</ecNumber>
    </recommendedName>
</protein>
<dbReference type="SMART" id="SM00802">
    <property type="entry name" value="UME"/>
    <property type="match status" value="1"/>
</dbReference>
<feature type="domain" description="UME" evidence="3">
    <location>
        <begin position="930"/>
        <end position="1037"/>
    </location>
</feature>
<keyword evidence="2" id="KW-0808">Transferase</keyword>
<organism evidence="4 5">
    <name type="scientific">Hanseniaspora valbyensis NRRL Y-1626</name>
    <dbReference type="NCBI Taxonomy" id="766949"/>
    <lineage>
        <taxon>Eukaryota</taxon>
        <taxon>Fungi</taxon>
        <taxon>Dikarya</taxon>
        <taxon>Ascomycota</taxon>
        <taxon>Saccharomycotina</taxon>
        <taxon>Saccharomycetes</taxon>
        <taxon>Saccharomycodales</taxon>
        <taxon>Saccharomycodaceae</taxon>
        <taxon>Hanseniaspora</taxon>
    </lineage>
</organism>
<name>A0A1B7T909_9ASCO</name>
<dbReference type="EMBL" id="LXPE01000188">
    <property type="protein sequence ID" value="OBA25214.1"/>
    <property type="molecule type" value="Genomic_DNA"/>
</dbReference>
<accession>A0A1B7T909</accession>
<evidence type="ECO:0000313" key="5">
    <source>
        <dbReference type="Proteomes" id="UP000092321"/>
    </source>
</evidence>
<dbReference type="Proteomes" id="UP000092321">
    <property type="component" value="Unassembled WGS sequence"/>
</dbReference>
<evidence type="ECO:0000259" key="3">
    <source>
        <dbReference type="SMART" id="SM00802"/>
    </source>
</evidence>
<evidence type="ECO:0000313" key="4">
    <source>
        <dbReference type="EMBL" id="OBA25214.1"/>
    </source>
</evidence>
<dbReference type="InterPro" id="IPR056802">
    <property type="entry name" value="ATR-like_M-HEAT"/>
</dbReference>
<dbReference type="Pfam" id="PF08064">
    <property type="entry name" value="UME"/>
    <property type="match status" value="1"/>
</dbReference>